<evidence type="ECO:0000313" key="4">
    <source>
        <dbReference type="Proteomes" id="UP000825729"/>
    </source>
</evidence>
<organism evidence="3 4">
    <name type="scientific">Aristolochia fimbriata</name>
    <name type="common">White veined hardy Dutchman's pipe vine</name>
    <dbReference type="NCBI Taxonomy" id="158543"/>
    <lineage>
        <taxon>Eukaryota</taxon>
        <taxon>Viridiplantae</taxon>
        <taxon>Streptophyta</taxon>
        <taxon>Embryophyta</taxon>
        <taxon>Tracheophyta</taxon>
        <taxon>Spermatophyta</taxon>
        <taxon>Magnoliopsida</taxon>
        <taxon>Magnoliidae</taxon>
        <taxon>Piperales</taxon>
        <taxon>Aristolochiaceae</taxon>
        <taxon>Aristolochia</taxon>
    </lineage>
</organism>
<gene>
    <name evidence="3" type="ORF">H6P81_017777</name>
</gene>
<feature type="region of interest" description="Disordered" evidence="1">
    <location>
        <begin position="237"/>
        <end position="263"/>
    </location>
</feature>
<accession>A0AAV7DZK3</accession>
<dbReference type="AlphaFoldDB" id="A0AAV7DZK3"/>
<feature type="compositionally biased region" description="Polar residues" evidence="1">
    <location>
        <begin position="237"/>
        <end position="247"/>
    </location>
</feature>
<dbReference type="PROSITE" id="PS50812">
    <property type="entry name" value="PWWP"/>
    <property type="match status" value="1"/>
</dbReference>
<feature type="region of interest" description="Disordered" evidence="1">
    <location>
        <begin position="1"/>
        <end position="110"/>
    </location>
</feature>
<dbReference type="PANTHER" id="PTHR10688">
    <property type="entry name" value="PWWP DOMAIN-CONTAINING PROTEIN"/>
    <property type="match status" value="1"/>
</dbReference>
<dbReference type="PANTHER" id="PTHR10688:SF14">
    <property type="entry name" value="PWWP DOMAIN-CONTAINING PROTEIN"/>
    <property type="match status" value="1"/>
</dbReference>
<dbReference type="Gene3D" id="2.30.30.140">
    <property type="match status" value="1"/>
</dbReference>
<feature type="compositionally biased region" description="Low complexity" evidence="1">
    <location>
        <begin position="41"/>
        <end position="52"/>
    </location>
</feature>
<evidence type="ECO:0000256" key="1">
    <source>
        <dbReference type="SAM" id="MobiDB-lite"/>
    </source>
</evidence>
<protein>
    <recommendedName>
        <fullName evidence="2">PWWP domain-containing protein</fullName>
    </recommendedName>
</protein>
<dbReference type="InterPro" id="IPR000313">
    <property type="entry name" value="PWWP_dom"/>
</dbReference>
<feature type="compositionally biased region" description="Basic and acidic residues" evidence="1">
    <location>
        <begin position="87"/>
        <end position="96"/>
    </location>
</feature>
<keyword evidence="4" id="KW-1185">Reference proteome</keyword>
<feature type="domain" description="PWWP" evidence="2">
    <location>
        <begin position="124"/>
        <end position="185"/>
    </location>
</feature>
<dbReference type="CDD" id="cd05162">
    <property type="entry name" value="PWWP"/>
    <property type="match status" value="1"/>
</dbReference>
<sequence>MRNSATLQQVLFIPKDCQQPRSRGSARPRRHPPLPGSMFDSPSCKYGSSSPSTASVDGLCVRASERSTVEGASVDTSMDSCKSGDSGGHKNDHSSTDSDTGPLRHTPIKSTSLSTETYNDWVAPGSVVWAKTDSQMWWPAEVIDEREIQSNASDQSSDGHVLVQLLQTDRYCWVDPVESLSRFDNCFEKRSCNLKEEFQDALKQALLKVEQMSSCQHLYESSDIEKSSIKKVPTSYEANDSCSTGTEDNCDARGRGKRKRKPKVHFDDVHVPVKSIKKGRRLKIMRLLGLTPPLGSPFSLTSHLRTAYK</sequence>
<evidence type="ECO:0000313" key="3">
    <source>
        <dbReference type="EMBL" id="KAG9441923.1"/>
    </source>
</evidence>
<name>A0AAV7DZK3_ARIFI</name>
<dbReference type="Proteomes" id="UP000825729">
    <property type="component" value="Unassembled WGS sequence"/>
</dbReference>
<dbReference type="EMBL" id="JAINDJ010000007">
    <property type="protein sequence ID" value="KAG9441923.1"/>
    <property type="molecule type" value="Genomic_DNA"/>
</dbReference>
<dbReference type="InterPro" id="IPR052657">
    <property type="entry name" value="PDP_family_Arabidopsis"/>
</dbReference>
<dbReference type="Pfam" id="PF00855">
    <property type="entry name" value="PWWP"/>
    <property type="match status" value="1"/>
</dbReference>
<proteinExistence type="predicted"/>
<reference evidence="3 4" key="1">
    <citation type="submission" date="2021-07" db="EMBL/GenBank/DDBJ databases">
        <title>The Aristolochia fimbriata genome: insights into angiosperm evolution, floral development and chemical biosynthesis.</title>
        <authorList>
            <person name="Jiao Y."/>
        </authorList>
    </citation>
    <scope>NUCLEOTIDE SEQUENCE [LARGE SCALE GENOMIC DNA]</scope>
    <source>
        <strain evidence="3">IBCAS-2021</strain>
        <tissue evidence="3">Leaf</tissue>
    </source>
</reference>
<dbReference type="SMART" id="SM00293">
    <property type="entry name" value="PWWP"/>
    <property type="match status" value="1"/>
</dbReference>
<dbReference type="SUPFAM" id="SSF63748">
    <property type="entry name" value="Tudor/PWWP/MBT"/>
    <property type="match status" value="1"/>
</dbReference>
<evidence type="ECO:0000259" key="2">
    <source>
        <dbReference type="PROSITE" id="PS50812"/>
    </source>
</evidence>
<comment type="caution">
    <text evidence="3">The sequence shown here is derived from an EMBL/GenBank/DDBJ whole genome shotgun (WGS) entry which is preliminary data.</text>
</comment>